<comment type="similarity">
    <text evidence="1">Belongs to the peptidase C14B family.</text>
</comment>
<dbReference type="AlphaFoldDB" id="A0A409W5X2"/>
<dbReference type="GO" id="GO:0005737">
    <property type="term" value="C:cytoplasm"/>
    <property type="evidence" value="ECO:0007669"/>
    <property type="project" value="TreeGrafter"/>
</dbReference>
<evidence type="ECO:0000313" key="2">
    <source>
        <dbReference type="EMBL" id="PPQ73882.1"/>
    </source>
</evidence>
<evidence type="ECO:0000256" key="1">
    <source>
        <dbReference type="ARBA" id="ARBA00009005"/>
    </source>
</evidence>
<dbReference type="InParanoid" id="A0A409W5X2"/>
<dbReference type="Proteomes" id="UP000284706">
    <property type="component" value="Unassembled WGS sequence"/>
</dbReference>
<dbReference type="PANTHER" id="PTHR48104:SF30">
    <property type="entry name" value="METACASPASE-1"/>
    <property type="match status" value="1"/>
</dbReference>
<comment type="caution">
    <text evidence="2">The sequence shown here is derived from an EMBL/GenBank/DDBJ whole genome shotgun (WGS) entry which is preliminary data.</text>
</comment>
<dbReference type="PANTHER" id="PTHR48104">
    <property type="entry name" value="METACASPASE-4"/>
    <property type="match status" value="1"/>
</dbReference>
<protein>
    <submittedName>
        <fullName evidence="2">Uncharacterized protein</fullName>
    </submittedName>
</protein>
<name>A0A409W5X2_9AGAR</name>
<dbReference type="Gene3D" id="3.40.50.1460">
    <property type="match status" value="1"/>
</dbReference>
<proteinExistence type="inferred from homology"/>
<dbReference type="GO" id="GO:0004197">
    <property type="term" value="F:cysteine-type endopeptidase activity"/>
    <property type="evidence" value="ECO:0007669"/>
    <property type="project" value="TreeGrafter"/>
</dbReference>
<gene>
    <name evidence="2" type="ORF">CVT26_011745</name>
</gene>
<dbReference type="GO" id="GO:0006508">
    <property type="term" value="P:proteolysis"/>
    <property type="evidence" value="ECO:0007669"/>
    <property type="project" value="TreeGrafter"/>
</dbReference>
<reference evidence="2 3" key="1">
    <citation type="journal article" date="2018" name="Evol. Lett.">
        <title>Horizontal gene cluster transfer increased hallucinogenic mushroom diversity.</title>
        <authorList>
            <person name="Reynolds H.T."/>
            <person name="Vijayakumar V."/>
            <person name="Gluck-Thaler E."/>
            <person name="Korotkin H.B."/>
            <person name="Matheny P.B."/>
            <person name="Slot J.C."/>
        </authorList>
    </citation>
    <scope>NUCLEOTIDE SEQUENCE [LARGE SCALE GENOMIC DNA]</scope>
    <source>
        <strain evidence="2 3">SRW20</strain>
    </source>
</reference>
<evidence type="ECO:0000313" key="3">
    <source>
        <dbReference type="Proteomes" id="UP000284706"/>
    </source>
</evidence>
<organism evidence="2 3">
    <name type="scientific">Gymnopilus dilepis</name>
    <dbReference type="NCBI Taxonomy" id="231916"/>
    <lineage>
        <taxon>Eukaryota</taxon>
        <taxon>Fungi</taxon>
        <taxon>Dikarya</taxon>
        <taxon>Basidiomycota</taxon>
        <taxon>Agaricomycotina</taxon>
        <taxon>Agaricomycetes</taxon>
        <taxon>Agaricomycetidae</taxon>
        <taxon>Agaricales</taxon>
        <taxon>Agaricineae</taxon>
        <taxon>Hymenogastraceae</taxon>
        <taxon>Gymnopilus</taxon>
    </lineage>
</organism>
<accession>A0A409W5X2</accession>
<keyword evidence="3" id="KW-1185">Reference proteome</keyword>
<dbReference type="InterPro" id="IPR050452">
    <property type="entry name" value="Metacaspase"/>
</dbReference>
<sequence>MYGQSAEHLKLSFADRDVDSFGFSEEDIIILSDEIGIADAVVANHENIKQHLERFVEKDDGKTDYVFVYSGHSAQRDEDITAVEELEEEDGQEEFIVPCDALHCVEAFTVVQERLITDKVMRYLGLHALHCHSDLGTPDAEEIPCQAVEKRFTTRMFIEPLYSRASKSNAPGGFNPSAVKKSATVNSAVGKAYYIPWKGKVFCHGFCPRMPLGEKPQVVCVSACKDRQNVLEGGTILPAIMELLRKDPNPTYREVMRAARSGIEPKQNELKEHVNERMKRKKCHWPLNYLLNVHRKCFTDEERNLKEMARLGCDPQLSSRKPLVRPLPFVVRSGEYANVLPRSEH</sequence>
<dbReference type="EMBL" id="NHYE01005378">
    <property type="protein sequence ID" value="PPQ73882.1"/>
    <property type="molecule type" value="Genomic_DNA"/>
</dbReference>
<dbReference type="OrthoDB" id="3223806at2759"/>